<dbReference type="CDD" id="cd01994">
    <property type="entry name" value="AANH_PF0828-like"/>
    <property type="match status" value="1"/>
</dbReference>
<reference evidence="2 3" key="1">
    <citation type="submission" date="2018-08" db="EMBL/GenBank/DDBJ databases">
        <title>Chitinophagaceae sp. K23C18032701, a novel bacterium isolated from forest soil.</title>
        <authorList>
            <person name="Wang C."/>
        </authorList>
    </citation>
    <scope>NUCLEOTIDE SEQUENCE [LARGE SCALE GENOMIC DNA]</scope>
    <source>
        <strain evidence="2 3">K23C18032701</strain>
    </source>
</reference>
<dbReference type="AlphaFoldDB" id="A0A3E1NFZ4"/>
<evidence type="ECO:0000313" key="3">
    <source>
        <dbReference type="Proteomes" id="UP000261284"/>
    </source>
</evidence>
<feature type="domain" description="Diphthamide synthase" evidence="1">
    <location>
        <begin position="3"/>
        <end position="196"/>
    </location>
</feature>
<sequence>MNWSGGKDSALCLYKALQSGQYNVSHLLTSVNSVHDRISMHGVRRSLLLQQAAALGLPLHTIELPEQPGMAEYETAMLEKVTMLKNAGCTHALFGDIFLEDLRVYRENKLKQAGIQCVFPLWKQSTAELAKEFIALGFKSVIVCVNEQYLDRSFCGRVIDEAFLNDLPANVDPCGENGEFHSFVYEAPMYKNPIAFTLGETIHRTYEAPKTTDTGNSQMNQASAYGFYFTDLLPA</sequence>
<dbReference type="NCBIfam" id="TIGR00290">
    <property type="entry name" value="MJ0570_dom"/>
    <property type="match status" value="1"/>
</dbReference>
<keyword evidence="3" id="KW-1185">Reference proteome</keyword>
<dbReference type="Gene3D" id="3.40.50.620">
    <property type="entry name" value="HUPs"/>
    <property type="match status" value="1"/>
</dbReference>
<gene>
    <name evidence="2" type="ORF">DXN05_18755</name>
</gene>
<evidence type="ECO:0000259" key="1">
    <source>
        <dbReference type="Pfam" id="PF01902"/>
    </source>
</evidence>
<protein>
    <submittedName>
        <fullName evidence="2">Diphthine--ammonia ligase</fullName>
        <ecNumber evidence="2">6.3.1.14</ecNumber>
    </submittedName>
</protein>
<dbReference type="Gene3D" id="3.90.1490.10">
    <property type="entry name" value="putative n-type atp pyrophosphatase, domain 2"/>
    <property type="match status" value="1"/>
</dbReference>
<organism evidence="2 3">
    <name type="scientific">Deminuibacter soli</name>
    <dbReference type="NCBI Taxonomy" id="2291815"/>
    <lineage>
        <taxon>Bacteria</taxon>
        <taxon>Pseudomonadati</taxon>
        <taxon>Bacteroidota</taxon>
        <taxon>Chitinophagia</taxon>
        <taxon>Chitinophagales</taxon>
        <taxon>Chitinophagaceae</taxon>
        <taxon>Deminuibacter</taxon>
    </lineage>
</organism>
<dbReference type="Pfam" id="PF01902">
    <property type="entry name" value="Diphthami_syn_2"/>
    <property type="match status" value="1"/>
</dbReference>
<accession>A0A3E1NFZ4</accession>
<dbReference type="OrthoDB" id="3572539at2"/>
<dbReference type="PIRSF" id="PIRSF039123">
    <property type="entry name" value="Diphthamide_synthase"/>
    <property type="match status" value="1"/>
</dbReference>
<dbReference type="InterPro" id="IPR002761">
    <property type="entry name" value="Diphthami_syn_dom"/>
</dbReference>
<dbReference type="EC" id="6.3.1.14" evidence="2"/>
<proteinExistence type="predicted"/>
<dbReference type="Proteomes" id="UP000261284">
    <property type="component" value="Unassembled WGS sequence"/>
</dbReference>
<dbReference type="EMBL" id="QTJU01000008">
    <property type="protein sequence ID" value="RFM26741.1"/>
    <property type="molecule type" value="Genomic_DNA"/>
</dbReference>
<evidence type="ECO:0000313" key="2">
    <source>
        <dbReference type="EMBL" id="RFM26741.1"/>
    </source>
</evidence>
<dbReference type="InterPro" id="IPR014729">
    <property type="entry name" value="Rossmann-like_a/b/a_fold"/>
</dbReference>
<dbReference type="SUPFAM" id="SSF52402">
    <property type="entry name" value="Adenine nucleotide alpha hydrolases-like"/>
    <property type="match status" value="1"/>
</dbReference>
<name>A0A3E1NFZ4_9BACT</name>
<comment type="caution">
    <text evidence="2">The sequence shown here is derived from an EMBL/GenBank/DDBJ whole genome shotgun (WGS) entry which is preliminary data.</text>
</comment>
<dbReference type="InterPro" id="IPR030662">
    <property type="entry name" value="DPH6/MJ0570"/>
</dbReference>
<dbReference type="GO" id="GO:0017178">
    <property type="term" value="F:diphthine-ammonia ligase activity"/>
    <property type="evidence" value="ECO:0007669"/>
    <property type="project" value="UniProtKB-EC"/>
</dbReference>
<keyword evidence="2" id="KW-0436">Ligase</keyword>